<dbReference type="PANTHER" id="PTHR46890">
    <property type="entry name" value="NON-LTR RETROLELEMENT REVERSE TRANSCRIPTASE-LIKE PROTEIN-RELATED"/>
    <property type="match status" value="1"/>
</dbReference>
<proteinExistence type="predicted"/>
<sequence>MKERSILPALIEVLDRGWVFTISVAVVGVEDDRRGREMGDSTREDYEPHSWTGGRRLVEKAKSMANGWSSVGATGKVKEGGESQENEDVSVGTHGKRRVEVGNSWFQPSSSLNLNSNKERTGPIGPKQRRLLCNGKGEVNLKVFVSQLRGSATKFGSKKLWTTLIPPTPGCRQRVRSRSEPLTHEIPSSVFVAPPKDDAFEAGTQMERRSSGKEKLRKSSNVEDKAGSKGFRGFIHHGSSIMVFPSSPITKEKRLNSVGTCGMMVVENIEVSSSPHSQSSLSIPPPLSPSIPVLPNSVGIPNLDVVESRLACLNQMSEGINSLKTMPSTPIEAPNLVTISQGDTEFSPMGRCILGGRTGSPQVFEICWNWYGVSKIASVVGGEVFREMVGKLSKKRFFPSPKGLHQGDPLSPYLFVMGMEVLSALIRRVVEGVVFCEAKKEHIMHLSWILFWFEAASGLRINLAKSEILPVGEIEEVDEMAVELG</sequence>
<comment type="caution">
    <text evidence="2">The sequence shown here is derived from an EMBL/GenBank/DDBJ whole genome shotgun (WGS) entry which is preliminary data.</text>
</comment>
<evidence type="ECO:0008006" key="4">
    <source>
        <dbReference type="Google" id="ProtNLM"/>
    </source>
</evidence>
<feature type="region of interest" description="Disordered" evidence="1">
    <location>
        <begin position="69"/>
        <end position="93"/>
    </location>
</feature>
<organism evidence="2 3">
    <name type="scientific">Vitis vinifera</name>
    <name type="common">Grape</name>
    <dbReference type="NCBI Taxonomy" id="29760"/>
    <lineage>
        <taxon>Eukaryota</taxon>
        <taxon>Viridiplantae</taxon>
        <taxon>Streptophyta</taxon>
        <taxon>Embryophyta</taxon>
        <taxon>Tracheophyta</taxon>
        <taxon>Spermatophyta</taxon>
        <taxon>Magnoliopsida</taxon>
        <taxon>eudicotyledons</taxon>
        <taxon>Gunneridae</taxon>
        <taxon>Pentapetalae</taxon>
        <taxon>rosids</taxon>
        <taxon>Vitales</taxon>
        <taxon>Vitaceae</taxon>
        <taxon>Viteae</taxon>
        <taxon>Vitis</taxon>
    </lineage>
</organism>
<reference evidence="2 3" key="1">
    <citation type="journal article" date="2018" name="PLoS Genet.">
        <title>Population sequencing reveals clonal diversity and ancestral inbreeding in the grapevine cultivar Chardonnay.</title>
        <authorList>
            <person name="Roach M.J."/>
            <person name="Johnson D.L."/>
            <person name="Bohlmann J."/>
            <person name="van Vuuren H.J."/>
            <person name="Jones S.J."/>
            <person name="Pretorius I.S."/>
            <person name="Schmidt S.A."/>
            <person name="Borneman A.R."/>
        </authorList>
    </citation>
    <scope>NUCLEOTIDE SEQUENCE [LARGE SCALE GENOMIC DNA]</scope>
    <source>
        <strain evidence="3">cv. Chardonnay</strain>
        <tissue evidence="2">Leaf</tissue>
    </source>
</reference>
<feature type="region of interest" description="Disordered" evidence="1">
    <location>
        <begin position="202"/>
        <end position="229"/>
    </location>
</feature>
<evidence type="ECO:0000256" key="1">
    <source>
        <dbReference type="SAM" id="MobiDB-lite"/>
    </source>
</evidence>
<evidence type="ECO:0000313" key="2">
    <source>
        <dbReference type="EMBL" id="RVW26532.1"/>
    </source>
</evidence>
<dbReference type="EMBL" id="QGNW01002005">
    <property type="protein sequence ID" value="RVW26532.1"/>
    <property type="molecule type" value="Genomic_DNA"/>
</dbReference>
<name>A0A438CTK4_VITVI</name>
<dbReference type="PANTHER" id="PTHR46890:SF50">
    <property type="entry name" value="RNA-DIRECTED DNA POLYMERASE, EUKARYOTA, REVERSE TRANSCRIPTASE ZINC-BINDING DOMAIN PROTEIN-RELATED"/>
    <property type="match status" value="1"/>
</dbReference>
<gene>
    <name evidence="2" type="ORF">CK203_103818</name>
</gene>
<dbReference type="Proteomes" id="UP000288805">
    <property type="component" value="Unassembled WGS sequence"/>
</dbReference>
<dbReference type="InterPro" id="IPR052343">
    <property type="entry name" value="Retrotransposon-Effector_Assoc"/>
</dbReference>
<feature type="region of interest" description="Disordered" evidence="1">
    <location>
        <begin position="109"/>
        <end position="128"/>
    </location>
</feature>
<protein>
    <recommendedName>
        <fullName evidence="4">Reverse transcriptase domain-containing protein</fullName>
    </recommendedName>
</protein>
<dbReference type="AlphaFoldDB" id="A0A438CTK4"/>
<evidence type="ECO:0000313" key="3">
    <source>
        <dbReference type="Proteomes" id="UP000288805"/>
    </source>
</evidence>
<accession>A0A438CTK4</accession>